<feature type="domain" description="Calcineurin-like phosphoesterase" evidence="1">
    <location>
        <begin position="65"/>
        <end position="275"/>
    </location>
</feature>
<reference evidence="2" key="1">
    <citation type="submission" date="2022-11" db="EMBL/GenBank/DDBJ databases">
        <title>Centuries of genome instability and evolution in soft-shell clam transmissible cancer (bioRxiv).</title>
        <authorList>
            <person name="Hart S.F.M."/>
            <person name="Yonemitsu M.A."/>
            <person name="Giersch R.M."/>
            <person name="Beal B.F."/>
            <person name="Arriagada G."/>
            <person name="Davis B.W."/>
            <person name="Ostrander E.A."/>
            <person name="Goff S.P."/>
            <person name="Metzger M.J."/>
        </authorList>
    </citation>
    <scope>NUCLEOTIDE SEQUENCE</scope>
    <source>
        <strain evidence="2">MELC-2E11</strain>
        <tissue evidence="2">Siphon/mantle</tissue>
    </source>
</reference>
<dbReference type="PANTHER" id="PTHR16509:SF1">
    <property type="entry name" value="MANGANESE-DEPENDENT ADP-RIBOSE_CDP-ALCOHOL DIPHOSPHATASE"/>
    <property type="match status" value="1"/>
</dbReference>
<gene>
    <name evidence="2" type="ORF">MAR_028106</name>
</gene>
<evidence type="ECO:0000259" key="1">
    <source>
        <dbReference type="Pfam" id="PF00149"/>
    </source>
</evidence>
<dbReference type="InterPro" id="IPR004843">
    <property type="entry name" value="Calcineurin-like_PHP"/>
</dbReference>
<sequence>MFYRTPNIPDIIRNSFLGRLRWRDVQYANIEDGYNFAKTTRRYYRTALPMLTRAIDSWKSDGVCKPQFVLQLGDALDGKNKGHNISESSLTSVVNEFSKFKGPMYHIWGNHEYYNFSRQQLMSSPLYSGKEQNAIPVEGKAYYAVIPHSKLRILALDCYEISQLASPHGSLEYTQACEYMANNVNEDQNSSIGLEGVNRRFVKYNGAFSEEQIIWIDSNLGEAEELKQNVIIIGHCGICPGATDDSCLCWNFPDVLSVIQSRPCVLAYLSGHDHSGGRNVDEHGILHMAYPGVLENNVESDFGTCYMYSDKLVMKGNGRVPNLELNLRYKIDS</sequence>
<dbReference type="Proteomes" id="UP001164746">
    <property type="component" value="Chromosome 2"/>
</dbReference>
<dbReference type="EMBL" id="CP111013">
    <property type="protein sequence ID" value="WAQ95416.1"/>
    <property type="molecule type" value="Genomic_DNA"/>
</dbReference>
<dbReference type="SUPFAM" id="SSF56300">
    <property type="entry name" value="Metallo-dependent phosphatases"/>
    <property type="match status" value="1"/>
</dbReference>
<dbReference type="Pfam" id="PF00149">
    <property type="entry name" value="Metallophos"/>
    <property type="match status" value="1"/>
</dbReference>
<protein>
    <submittedName>
        <fullName evidence="2">ADPRM-like protein</fullName>
    </submittedName>
</protein>
<dbReference type="PANTHER" id="PTHR16509">
    <property type="match status" value="1"/>
</dbReference>
<evidence type="ECO:0000313" key="2">
    <source>
        <dbReference type="EMBL" id="WAQ95416.1"/>
    </source>
</evidence>
<dbReference type="Gene3D" id="3.60.21.10">
    <property type="match status" value="1"/>
</dbReference>
<evidence type="ECO:0000313" key="3">
    <source>
        <dbReference type="Proteomes" id="UP001164746"/>
    </source>
</evidence>
<organism evidence="2 3">
    <name type="scientific">Mya arenaria</name>
    <name type="common">Soft-shell clam</name>
    <dbReference type="NCBI Taxonomy" id="6604"/>
    <lineage>
        <taxon>Eukaryota</taxon>
        <taxon>Metazoa</taxon>
        <taxon>Spiralia</taxon>
        <taxon>Lophotrochozoa</taxon>
        <taxon>Mollusca</taxon>
        <taxon>Bivalvia</taxon>
        <taxon>Autobranchia</taxon>
        <taxon>Heteroconchia</taxon>
        <taxon>Euheterodonta</taxon>
        <taxon>Imparidentia</taxon>
        <taxon>Neoheterodontei</taxon>
        <taxon>Myida</taxon>
        <taxon>Myoidea</taxon>
        <taxon>Myidae</taxon>
        <taxon>Mya</taxon>
    </lineage>
</organism>
<accession>A0ABY7DCL9</accession>
<proteinExistence type="predicted"/>
<keyword evidence="3" id="KW-1185">Reference proteome</keyword>
<dbReference type="InterPro" id="IPR029052">
    <property type="entry name" value="Metallo-depent_PP-like"/>
</dbReference>
<name>A0ABY7DCL9_MYAAR</name>